<dbReference type="InterPro" id="IPR050410">
    <property type="entry name" value="CCR4/nocturin_mRNA_transcr"/>
</dbReference>
<evidence type="ECO:0000259" key="1">
    <source>
        <dbReference type="Pfam" id="PF03372"/>
    </source>
</evidence>
<dbReference type="InterPro" id="IPR036691">
    <property type="entry name" value="Endo/exonu/phosph_ase_sf"/>
</dbReference>
<dbReference type="InterPro" id="IPR005135">
    <property type="entry name" value="Endo/exonuclease/phosphatase"/>
</dbReference>
<feature type="domain" description="Endonuclease/exonuclease/phosphatase" evidence="1">
    <location>
        <begin position="32"/>
        <end position="350"/>
    </location>
</feature>
<sequence>MQFQSAEDFQFFPRHWKKRTDSDVRNSFTLVTYNILADVAMEPIKGYDKYVPIERRYMDYRLPRILKELKEMDADVVCLQEVQAYIYTNHLQSFMKTNGYEGVFLQRQDDLGEATFFKSSKFECVDSRCCVLHEIADDILQKVEMDKELRDRIRRHICKPNAILITKLKLLDNKKEVAIGNVHALWSTTQLDVVLLQVACAVKTLSSFAGGPEKSQILTGDFNSTPDSAVYHLLSGGEIDKTWREQLQKHSEKISARNGGQAQDLYLMDLIENALGHEVPLKSAYAFVLGKEPPITNHDGAYFDEVLKVCFDYIWFHSDRIDVTGVLDMPPEDALSRHYSLPSPLFPSDHLPVKAELLLK</sequence>
<evidence type="ECO:0000313" key="2">
    <source>
        <dbReference type="Proteomes" id="UP000085678"/>
    </source>
</evidence>
<dbReference type="KEGG" id="lak:106178896"/>
<dbReference type="OrthoDB" id="412787at2759"/>
<dbReference type="Proteomes" id="UP000085678">
    <property type="component" value="Unplaced"/>
</dbReference>
<dbReference type="RefSeq" id="XP_013417711.1">
    <property type="nucleotide sequence ID" value="XM_013562257.1"/>
</dbReference>
<gene>
    <name evidence="3 4" type="primary">LOC106178896</name>
</gene>
<dbReference type="AlphaFoldDB" id="A0A1S3K5C5"/>
<name>A0A1S3K5C5_LINAN</name>
<accession>A0A1S3K5C5</accession>
<dbReference type="STRING" id="7574.A0A1S3K5C5"/>
<dbReference type="Gene3D" id="3.60.10.10">
    <property type="entry name" value="Endonuclease/exonuclease/phosphatase"/>
    <property type="match status" value="1"/>
</dbReference>
<reference evidence="3 4" key="1">
    <citation type="submission" date="2025-04" db="UniProtKB">
        <authorList>
            <consortium name="RefSeq"/>
        </authorList>
    </citation>
    <scope>IDENTIFICATION</scope>
    <source>
        <tissue evidence="3 4">Gonads</tissue>
    </source>
</reference>
<dbReference type="RefSeq" id="XP_013417712.1">
    <property type="nucleotide sequence ID" value="XM_013562258.1"/>
</dbReference>
<dbReference type="PANTHER" id="PTHR12121:SF100">
    <property type="entry name" value="POLY(A)-SPECIFIC RIBONUCLEASE"/>
    <property type="match status" value="1"/>
</dbReference>
<dbReference type="Pfam" id="PF03372">
    <property type="entry name" value="Exo_endo_phos"/>
    <property type="match status" value="1"/>
</dbReference>
<dbReference type="GO" id="GO:0000175">
    <property type="term" value="F:3'-5'-RNA exonuclease activity"/>
    <property type="evidence" value="ECO:0007669"/>
    <property type="project" value="TreeGrafter"/>
</dbReference>
<dbReference type="PANTHER" id="PTHR12121">
    <property type="entry name" value="CARBON CATABOLITE REPRESSOR PROTEIN 4"/>
    <property type="match status" value="1"/>
</dbReference>
<evidence type="ECO:0000313" key="3">
    <source>
        <dbReference type="RefSeq" id="XP_013417711.1"/>
    </source>
</evidence>
<proteinExistence type="predicted"/>
<dbReference type="SUPFAM" id="SSF56219">
    <property type="entry name" value="DNase I-like"/>
    <property type="match status" value="1"/>
</dbReference>
<organism evidence="2 4">
    <name type="scientific">Lingula anatina</name>
    <name type="common">Brachiopod</name>
    <name type="synonym">Lingula unguis</name>
    <dbReference type="NCBI Taxonomy" id="7574"/>
    <lineage>
        <taxon>Eukaryota</taxon>
        <taxon>Metazoa</taxon>
        <taxon>Spiralia</taxon>
        <taxon>Lophotrochozoa</taxon>
        <taxon>Brachiopoda</taxon>
        <taxon>Linguliformea</taxon>
        <taxon>Lingulata</taxon>
        <taxon>Lingulida</taxon>
        <taxon>Linguloidea</taxon>
        <taxon>Lingulidae</taxon>
        <taxon>Lingula</taxon>
    </lineage>
</organism>
<protein>
    <submittedName>
        <fullName evidence="3 4">2',5'-phosphodiesterase 12</fullName>
    </submittedName>
</protein>
<keyword evidence="2" id="KW-1185">Reference proteome</keyword>
<dbReference type="GeneID" id="106178896"/>
<evidence type="ECO:0000313" key="4">
    <source>
        <dbReference type="RefSeq" id="XP_013417712.1"/>
    </source>
</evidence>